<gene>
    <name evidence="3" type="primary">LOC108716019</name>
</gene>
<dbReference type="CDD" id="cd01650">
    <property type="entry name" value="RT_nLTR_like"/>
    <property type="match status" value="1"/>
</dbReference>
<feature type="domain" description="Reverse transcriptase" evidence="1">
    <location>
        <begin position="144"/>
        <end position="358"/>
    </location>
</feature>
<organism evidence="2 3">
    <name type="scientific">Xenopus laevis</name>
    <name type="common">African clawed frog</name>
    <dbReference type="NCBI Taxonomy" id="8355"/>
    <lineage>
        <taxon>Eukaryota</taxon>
        <taxon>Metazoa</taxon>
        <taxon>Chordata</taxon>
        <taxon>Craniata</taxon>
        <taxon>Vertebrata</taxon>
        <taxon>Euteleostomi</taxon>
        <taxon>Amphibia</taxon>
        <taxon>Batrachia</taxon>
        <taxon>Anura</taxon>
        <taxon>Pipoidea</taxon>
        <taxon>Pipidae</taxon>
        <taxon>Xenopodinae</taxon>
        <taxon>Xenopus</taxon>
        <taxon>Xenopus</taxon>
    </lineage>
</organism>
<dbReference type="Proteomes" id="UP000186698">
    <property type="component" value="Chromosome 1L"/>
</dbReference>
<dbReference type="SUPFAM" id="SSF56672">
    <property type="entry name" value="DNA/RNA polymerases"/>
    <property type="match status" value="1"/>
</dbReference>
<proteinExistence type="predicted"/>
<evidence type="ECO:0000313" key="3">
    <source>
        <dbReference type="RefSeq" id="XP_018117081.1"/>
    </source>
</evidence>
<dbReference type="PANTHER" id="PTHR19446">
    <property type="entry name" value="REVERSE TRANSCRIPTASES"/>
    <property type="match status" value="1"/>
</dbReference>
<dbReference type="OrthoDB" id="9908259at2759"/>
<dbReference type="InterPro" id="IPR000477">
    <property type="entry name" value="RT_dom"/>
</dbReference>
<dbReference type="KEGG" id="xla:108716019"/>
<dbReference type="RefSeq" id="XP_018117081.1">
    <property type="nucleotide sequence ID" value="XM_018261592.2"/>
</dbReference>
<dbReference type="AlphaFoldDB" id="A0A8J0V907"/>
<dbReference type="GeneID" id="108716019"/>
<evidence type="ECO:0000259" key="1">
    <source>
        <dbReference type="PROSITE" id="PS50878"/>
    </source>
</evidence>
<evidence type="ECO:0000313" key="2">
    <source>
        <dbReference type="Proteomes" id="UP000186698"/>
    </source>
</evidence>
<dbReference type="Pfam" id="PF00078">
    <property type="entry name" value="RVT_1"/>
    <property type="match status" value="1"/>
</dbReference>
<protein>
    <submittedName>
        <fullName evidence="3">Uncharacterized protein LOC108716019</fullName>
    </submittedName>
</protein>
<sequence>MILLNKSLASVIDHASIHVFPWSDHSIVKLQLRNIAPRPRDYTWRLDNILLSQMQIAYHIGQEIKTYFQLNKAHDIKNSTLWAAHKAYVQGLLIQSQARRRKANREKISLLMLQLSQLEAANKTRSTTMLSRAIDKLRTDLNLLMTEQELKKLQWVKQKYFQKANKADTMLARKLILANRVSLFISDLIHKDQAGFIPHRQVTDNIRRVIDPVHFSKTKGTPSMLLSLDLEKAFDTVSWRYLVQTIQSYSFPPEFLNIIKALYHNPRERVQHLGFLFGTFQIKRGTRQGCPLSPLLFALIIEPLAIHIWQHADIHGLQIGDFHHKCVLYADDLLMLASKPMTSLPNLYKLLSLARSPV</sequence>
<name>A0A8J0V907_XENLA</name>
<keyword evidence="2" id="KW-1185">Reference proteome</keyword>
<reference evidence="3" key="1">
    <citation type="submission" date="2025-08" db="UniProtKB">
        <authorList>
            <consortium name="RefSeq"/>
        </authorList>
    </citation>
    <scope>IDENTIFICATION</scope>
    <source>
        <strain evidence="3">J_2021</strain>
        <tissue evidence="3">Erythrocytes</tissue>
    </source>
</reference>
<dbReference type="InterPro" id="IPR043502">
    <property type="entry name" value="DNA/RNA_pol_sf"/>
</dbReference>
<dbReference type="PROSITE" id="PS50878">
    <property type="entry name" value="RT_POL"/>
    <property type="match status" value="1"/>
</dbReference>
<accession>A0A8J0V907</accession>